<evidence type="ECO:0000259" key="8">
    <source>
        <dbReference type="Pfam" id="PF04321"/>
    </source>
</evidence>
<proteinExistence type="inferred from homology"/>
<evidence type="ECO:0000256" key="5">
    <source>
        <dbReference type="ARBA" id="ARBA00048200"/>
    </source>
</evidence>
<evidence type="ECO:0000256" key="6">
    <source>
        <dbReference type="RuleBase" id="RU364082"/>
    </source>
</evidence>
<organism evidence="9 10">
    <name type="scientific">Geomonas subterranea</name>
    <dbReference type="NCBI Taxonomy" id="2847989"/>
    <lineage>
        <taxon>Bacteria</taxon>
        <taxon>Pseudomonadati</taxon>
        <taxon>Thermodesulfobacteriota</taxon>
        <taxon>Desulfuromonadia</taxon>
        <taxon>Geobacterales</taxon>
        <taxon>Geobacteraceae</taxon>
        <taxon>Geomonas</taxon>
    </lineage>
</organism>
<gene>
    <name evidence="9" type="ORF">KP001_16960</name>
</gene>
<reference evidence="9 10" key="1">
    <citation type="submission" date="2021-06" db="EMBL/GenBank/DDBJ databases">
        <title>Gemonas diversity in paddy soil.</title>
        <authorList>
            <person name="Liu G."/>
        </authorList>
    </citation>
    <scope>NUCLEOTIDE SEQUENCE [LARGE SCALE GENOMIC DNA]</scope>
    <source>
        <strain evidence="9 10">RG2</strain>
    </source>
</reference>
<name>A0ABX8LGP6_9BACT</name>
<dbReference type="InterPro" id="IPR005913">
    <property type="entry name" value="dTDP_dehydrorham_reduct"/>
</dbReference>
<evidence type="ECO:0000313" key="9">
    <source>
        <dbReference type="EMBL" id="QXE90091.1"/>
    </source>
</evidence>
<dbReference type="InterPro" id="IPR029903">
    <property type="entry name" value="RmlD-like-bd"/>
</dbReference>
<dbReference type="Proteomes" id="UP000683559">
    <property type="component" value="Chromosome"/>
</dbReference>
<dbReference type="RefSeq" id="WP_217286753.1">
    <property type="nucleotide sequence ID" value="NZ_CP077683.1"/>
</dbReference>
<keyword evidence="10" id="KW-1185">Reference proteome</keyword>
<evidence type="ECO:0000256" key="3">
    <source>
        <dbReference type="ARBA" id="ARBA00012929"/>
    </source>
</evidence>
<evidence type="ECO:0000256" key="2">
    <source>
        <dbReference type="ARBA" id="ARBA00010944"/>
    </source>
</evidence>
<comment type="similarity">
    <text evidence="2 6">Belongs to the dTDP-4-dehydrorhamnose reductase family.</text>
</comment>
<keyword evidence="6" id="KW-0521">NADP</keyword>
<keyword evidence="6" id="KW-0560">Oxidoreductase</keyword>
<comment type="pathway">
    <text evidence="1 6">Carbohydrate biosynthesis; dTDP-L-rhamnose biosynthesis.</text>
</comment>
<evidence type="ECO:0000256" key="1">
    <source>
        <dbReference type="ARBA" id="ARBA00004781"/>
    </source>
</evidence>
<feature type="region of interest" description="Disordered" evidence="7">
    <location>
        <begin position="720"/>
        <end position="744"/>
    </location>
</feature>
<comment type="catalytic activity">
    <reaction evidence="5">
        <text>dTDP-beta-L-rhamnose + NADP(+) = dTDP-4-dehydro-beta-L-rhamnose + NADPH + H(+)</text>
        <dbReference type="Rhea" id="RHEA:21796"/>
        <dbReference type="ChEBI" id="CHEBI:15378"/>
        <dbReference type="ChEBI" id="CHEBI:57510"/>
        <dbReference type="ChEBI" id="CHEBI:57783"/>
        <dbReference type="ChEBI" id="CHEBI:58349"/>
        <dbReference type="ChEBI" id="CHEBI:62830"/>
        <dbReference type="EC" id="1.1.1.133"/>
    </reaction>
</comment>
<evidence type="ECO:0000256" key="7">
    <source>
        <dbReference type="SAM" id="MobiDB-lite"/>
    </source>
</evidence>
<dbReference type="EMBL" id="CP077683">
    <property type="protein sequence ID" value="QXE90091.1"/>
    <property type="molecule type" value="Genomic_DNA"/>
</dbReference>
<sequence length="744" mass="81949">MTGADGQRLFPELWGGVECTLHRVGERFHSQIELSGHLARPSDLELFATLGITALRYPVLWEMVAPDSLDRPDWSFSDQRLSLLRRLGLEPIVGFLHHGSGPRYTSLTDAAFPTLLARYAGMVAARYPWLTSFTPVNEPLTTARFSCLYGHWYPHGRDDRTFVSAVVVQCRGIVEAMRAIRRVIPAARLVMTEDMGRTSSTPLLTYQADYENCRRWLSLDLLGGRVDRDHPLRLWLSQNGATDEDFDYFLRCDTTPDVVGLNYYLTSDRYLDERLERYPATCHGGNDRHRYVDVEAVRACPEGILGHEEVLRLAWLRYGREVALTEVHAGATREDQLRWFHEAWQAALKLCREGVPVRAVTSWALLGSFDWCELLTSMEGRYEPGVFDVRGPAPRPTALATALQQVALVGRAFHPTLASPGWWRRTDRLLPGCRPHPPLRAAPQPGTGGVVVIGKSGTLGRAFSLVCASRCVPCHLLSRAELDITSPQSIAAALDLFAPWAVINAAGFVRVDEAEGDAATCFRENTVGPQILASACARRGIPLVTFSSDLVFDGSKGSPYHETDTVSPLNVYGRSKAEAERRVLRLHPGALLIRTSAFFGPWDRYNFVTTTLNRLARGGTIDAASDLVVSPTYLPDLVHACLDLLVDAAHGIWHVSNDGAVTWAEFAGCCASMAGLDPAAVIPRPASSLGFVARRPPFSALASERGAALPSLQDALSRYFRDAAPPPEAHPPERSRGVETEKGP</sequence>
<dbReference type="Pfam" id="PF04321">
    <property type="entry name" value="RmlD_sub_bind"/>
    <property type="match status" value="1"/>
</dbReference>
<protein>
    <recommendedName>
        <fullName evidence="4 6">dTDP-4-dehydrorhamnose reductase</fullName>
        <ecNumber evidence="3 6">1.1.1.133</ecNumber>
    </recommendedName>
</protein>
<evidence type="ECO:0000313" key="10">
    <source>
        <dbReference type="Proteomes" id="UP000683559"/>
    </source>
</evidence>
<feature type="compositionally biased region" description="Basic and acidic residues" evidence="7">
    <location>
        <begin position="730"/>
        <end position="744"/>
    </location>
</feature>
<evidence type="ECO:0000256" key="4">
    <source>
        <dbReference type="ARBA" id="ARBA00017099"/>
    </source>
</evidence>
<accession>A0ABX8LGP6</accession>
<dbReference type="EC" id="1.1.1.133" evidence="3 6"/>
<comment type="function">
    <text evidence="6">Catalyzes the reduction of dTDP-6-deoxy-L-lyxo-4-hexulose to yield dTDP-L-rhamnose.</text>
</comment>
<dbReference type="CDD" id="cd05254">
    <property type="entry name" value="dTDP_HR_like_SDR_e"/>
    <property type="match status" value="1"/>
</dbReference>
<dbReference type="InterPro" id="IPR001360">
    <property type="entry name" value="Glyco_hydro_1"/>
</dbReference>
<feature type="domain" description="RmlD-like substrate binding" evidence="8">
    <location>
        <begin position="450"/>
        <end position="706"/>
    </location>
</feature>
<dbReference type="PANTHER" id="PTHR10491:SF4">
    <property type="entry name" value="METHIONINE ADENOSYLTRANSFERASE 2 SUBUNIT BETA"/>
    <property type="match status" value="1"/>
</dbReference>
<dbReference type="PANTHER" id="PTHR10491">
    <property type="entry name" value="DTDP-4-DEHYDRORHAMNOSE REDUCTASE"/>
    <property type="match status" value="1"/>
</dbReference>
<dbReference type="Pfam" id="PF00232">
    <property type="entry name" value="Glyco_hydro_1"/>
    <property type="match status" value="1"/>
</dbReference>